<dbReference type="PROSITE" id="PS51257">
    <property type="entry name" value="PROKAR_LIPOPROTEIN"/>
    <property type="match status" value="1"/>
</dbReference>
<evidence type="ECO:0000313" key="2">
    <source>
        <dbReference type="EMBL" id="KRN99079.1"/>
    </source>
</evidence>
<dbReference type="Proteomes" id="UP000051006">
    <property type="component" value="Unassembled WGS sequence"/>
</dbReference>
<feature type="signal peptide" evidence="1">
    <location>
        <begin position="1"/>
        <end position="26"/>
    </location>
</feature>
<evidence type="ECO:0000313" key="3">
    <source>
        <dbReference type="Proteomes" id="UP000051006"/>
    </source>
</evidence>
<dbReference type="OrthoDB" id="2323697at2"/>
<sequence length="261" mass="29899">MKKIVLIVTFLSIFLLTGCSNQTEQAAKQAKIEQQRNKQIKQNRQVWNKKVVAAKNVDQPNYQKYITNVPSGYKDENMSLGLLKNGNQAVVKAQVVNLQPEMGRLFTPETKATIYIEQVISGDKALQGKTTKTEFSGGLSKARDYFNSFEGEYVGKDYGVKNPKQVIYTTNPTVPMPKIGQKMIIGIKKYHPETKDREKLYQKYGLTTQNSYTINNPEVTYWVEKAGKFKLNNPAFYQKQNKNKYPKLFKVTKELNNKYGK</sequence>
<name>A0A0R2LJI3_9LACO</name>
<evidence type="ECO:0008006" key="4">
    <source>
        <dbReference type="Google" id="ProtNLM"/>
    </source>
</evidence>
<keyword evidence="1" id="KW-0732">Signal</keyword>
<gene>
    <name evidence="2" type="ORF">IV57_GL000504</name>
</gene>
<accession>A0A0R2LJI3</accession>
<evidence type="ECO:0000256" key="1">
    <source>
        <dbReference type="SAM" id="SignalP"/>
    </source>
</evidence>
<dbReference type="PATRIC" id="fig|993692.3.peg.509"/>
<keyword evidence="3" id="KW-1185">Reference proteome</keyword>
<dbReference type="RefSeq" id="WP_057880852.1">
    <property type="nucleotide sequence ID" value="NZ_JQCF01000012.1"/>
</dbReference>
<dbReference type="STRING" id="993692.IV57_GL000504"/>
<proteinExistence type="predicted"/>
<organism evidence="2 3">
    <name type="scientific">Companilactobacillus kimchiensis</name>
    <dbReference type="NCBI Taxonomy" id="993692"/>
    <lineage>
        <taxon>Bacteria</taxon>
        <taxon>Bacillati</taxon>
        <taxon>Bacillota</taxon>
        <taxon>Bacilli</taxon>
        <taxon>Lactobacillales</taxon>
        <taxon>Lactobacillaceae</taxon>
        <taxon>Companilactobacillus</taxon>
    </lineage>
</organism>
<protein>
    <recommendedName>
        <fullName evidence="4">Lipoprotein</fullName>
    </recommendedName>
</protein>
<dbReference type="AlphaFoldDB" id="A0A0R2LJI3"/>
<feature type="chain" id="PRO_5006420000" description="Lipoprotein" evidence="1">
    <location>
        <begin position="27"/>
        <end position="261"/>
    </location>
</feature>
<dbReference type="EMBL" id="JQCF01000012">
    <property type="protein sequence ID" value="KRN99079.1"/>
    <property type="molecule type" value="Genomic_DNA"/>
</dbReference>
<comment type="caution">
    <text evidence="2">The sequence shown here is derived from an EMBL/GenBank/DDBJ whole genome shotgun (WGS) entry which is preliminary data.</text>
</comment>
<reference evidence="2 3" key="1">
    <citation type="journal article" date="2015" name="Genome Announc.">
        <title>Expanding the biotechnology potential of lactobacilli through comparative genomics of 213 strains and associated genera.</title>
        <authorList>
            <person name="Sun Z."/>
            <person name="Harris H.M."/>
            <person name="McCann A."/>
            <person name="Guo C."/>
            <person name="Argimon S."/>
            <person name="Zhang W."/>
            <person name="Yang X."/>
            <person name="Jeffery I.B."/>
            <person name="Cooney J.C."/>
            <person name="Kagawa T.F."/>
            <person name="Liu W."/>
            <person name="Song Y."/>
            <person name="Salvetti E."/>
            <person name="Wrobel A."/>
            <person name="Rasinkangas P."/>
            <person name="Parkhill J."/>
            <person name="Rea M.C."/>
            <person name="O'Sullivan O."/>
            <person name="Ritari J."/>
            <person name="Douillard F.P."/>
            <person name="Paul Ross R."/>
            <person name="Yang R."/>
            <person name="Briner A.E."/>
            <person name="Felis G.E."/>
            <person name="de Vos W.M."/>
            <person name="Barrangou R."/>
            <person name="Klaenhammer T.R."/>
            <person name="Caufield P.W."/>
            <person name="Cui Y."/>
            <person name="Zhang H."/>
            <person name="O'Toole P.W."/>
        </authorList>
    </citation>
    <scope>NUCLEOTIDE SEQUENCE [LARGE SCALE GENOMIC DNA]</scope>
    <source>
        <strain evidence="2 3">DSM 24716</strain>
    </source>
</reference>